<reference evidence="6" key="3">
    <citation type="submission" date="2020-12" db="UniProtKB">
        <authorList>
            <consortium name="EnsemblPlants"/>
        </authorList>
    </citation>
    <scope>IDENTIFICATION</scope>
</reference>
<feature type="coiled-coil region" evidence="4">
    <location>
        <begin position="56"/>
        <end position="83"/>
    </location>
</feature>
<dbReference type="EnsemblPlants" id="Pp3c7_11510V3.1">
    <property type="protein sequence ID" value="Pp3c7_11510V3.1"/>
    <property type="gene ID" value="Pp3c7_11510"/>
</dbReference>
<dbReference type="EMBL" id="ABEU02000007">
    <property type="protein sequence ID" value="PNR51087.1"/>
    <property type="molecule type" value="Genomic_DNA"/>
</dbReference>
<accession>A0A2K1KBC9</accession>
<evidence type="ECO:0000256" key="2">
    <source>
        <dbReference type="ARBA" id="ARBA00009389"/>
    </source>
</evidence>
<gene>
    <name evidence="6" type="primary">LOC112284519</name>
    <name evidence="5" type="ORF">PHYPA_010273</name>
</gene>
<evidence type="ECO:0000313" key="5">
    <source>
        <dbReference type="EMBL" id="PNR51087.1"/>
    </source>
</evidence>
<dbReference type="OrthoDB" id="524165at2759"/>
<dbReference type="InterPro" id="IPR026060">
    <property type="entry name" value="AMY1"/>
</dbReference>
<dbReference type="RefSeq" id="XP_024380164.1">
    <property type="nucleotide sequence ID" value="XM_024524396.2"/>
</dbReference>
<proteinExistence type="inferred from homology"/>
<dbReference type="Gramene" id="Pp3c7_11510V3.1">
    <property type="protein sequence ID" value="Pp3c7_11510V3.1"/>
    <property type="gene ID" value="Pp3c7_11510"/>
</dbReference>
<dbReference type="AlphaFoldDB" id="A0A2K1KBC9"/>
<dbReference type="STRING" id="3218.A0A2K1KBC9"/>
<dbReference type="GO" id="GO:0005634">
    <property type="term" value="C:nucleus"/>
    <property type="evidence" value="ECO:0000318"/>
    <property type="project" value="GO_Central"/>
</dbReference>
<dbReference type="Proteomes" id="UP000006727">
    <property type="component" value="Chromosome 7"/>
</dbReference>
<evidence type="ECO:0000256" key="3">
    <source>
        <dbReference type="ARBA" id="ARBA00023242"/>
    </source>
</evidence>
<name>A0A2K1KBC9_PHYPA</name>
<evidence type="ECO:0000256" key="4">
    <source>
        <dbReference type="SAM" id="Coils"/>
    </source>
</evidence>
<dbReference type="PANTHER" id="PTHR13168">
    <property type="entry name" value="ASSOCIATE OF C-MYC AMY-1"/>
    <property type="match status" value="1"/>
</dbReference>
<reference evidence="5 7" key="2">
    <citation type="journal article" date="2018" name="Plant J.">
        <title>The Physcomitrella patens chromosome-scale assembly reveals moss genome structure and evolution.</title>
        <authorList>
            <person name="Lang D."/>
            <person name="Ullrich K.K."/>
            <person name="Murat F."/>
            <person name="Fuchs J."/>
            <person name="Jenkins J."/>
            <person name="Haas F.B."/>
            <person name="Piednoel M."/>
            <person name="Gundlach H."/>
            <person name="Van Bel M."/>
            <person name="Meyberg R."/>
            <person name="Vives C."/>
            <person name="Morata J."/>
            <person name="Symeonidi A."/>
            <person name="Hiss M."/>
            <person name="Muchero W."/>
            <person name="Kamisugi Y."/>
            <person name="Saleh O."/>
            <person name="Blanc G."/>
            <person name="Decker E.L."/>
            <person name="van Gessel N."/>
            <person name="Grimwood J."/>
            <person name="Hayes R.D."/>
            <person name="Graham S.W."/>
            <person name="Gunter L.E."/>
            <person name="McDaniel S.F."/>
            <person name="Hoernstein S.N.W."/>
            <person name="Larsson A."/>
            <person name="Li F.W."/>
            <person name="Perroud P.F."/>
            <person name="Phillips J."/>
            <person name="Ranjan P."/>
            <person name="Rokshar D.S."/>
            <person name="Rothfels C.J."/>
            <person name="Schneider L."/>
            <person name="Shu S."/>
            <person name="Stevenson D.W."/>
            <person name="Thummler F."/>
            <person name="Tillich M."/>
            <person name="Villarreal Aguilar J.C."/>
            <person name="Widiez T."/>
            <person name="Wong G.K."/>
            <person name="Wymore A."/>
            <person name="Zhang Y."/>
            <person name="Zimmer A.D."/>
            <person name="Quatrano R.S."/>
            <person name="Mayer K.F.X."/>
            <person name="Goodstein D."/>
            <person name="Casacuberta J.M."/>
            <person name="Vandepoele K."/>
            <person name="Reski R."/>
            <person name="Cuming A.C."/>
            <person name="Tuskan G.A."/>
            <person name="Maumus F."/>
            <person name="Salse J."/>
            <person name="Schmutz J."/>
            <person name="Rensing S.A."/>
        </authorList>
    </citation>
    <scope>NUCLEOTIDE SEQUENCE [LARGE SCALE GENOMIC DNA]</scope>
    <source>
        <strain evidence="6 7">cv. Gransden 2004</strain>
    </source>
</reference>
<sequence>MASESKKEAFRKYLESSGILEAITKVLVAIYEENEKPPIALEYVRHALGGPTISEHEMSKNKVAELEAKYDLLLKQHEEACRQLQLLQPRRAEGNCDGQLSGVPPSSSPA</sequence>
<comment type="similarity">
    <text evidence="2">Belongs to the AMY1 family.</text>
</comment>
<dbReference type="PANTHER" id="PTHR13168:SF0">
    <property type="entry name" value="C-MYC-BINDING PROTEIN"/>
    <property type="match status" value="1"/>
</dbReference>
<protein>
    <recommendedName>
        <fullName evidence="8">c-Myc-binding protein</fullName>
    </recommendedName>
</protein>
<reference evidence="5 7" key="1">
    <citation type="journal article" date="2008" name="Science">
        <title>The Physcomitrella genome reveals evolutionary insights into the conquest of land by plants.</title>
        <authorList>
            <person name="Rensing S."/>
            <person name="Lang D."/>
            <person name="Zimmer A."/>
            <person name="Terry A."/>
            <person name="Salamov A."/>
            <person name="Shapiro H."/>
            <person name="Nishiyama T."/>
            <person name="Perroud P.-F."/>
            <person name="Lindquist E."/>
            <person name="Kamisugi Y."/>
            <person name="Tanahashi T."/>
            <person name="Sakakibara K."/>
            <person name="Fujita T."/>
            <person name="Oishi K."/>
            <person name="Shin-I T."/>
            <person name="Kuroki Y."/>
            <person name="Toyoda A."/>
            <person name="Suzuki Y."/>
            <person name="Hashimoto A."/>
            <person name="Yamaguchi K."/>
            <person name="Sugano A."/>
            <person name="Kohara Y."/>
            <person name="Fujiyama A."/>
            <person name="Anterola A."/>
            <person name="Aoki S."/>
            <person name="Ashton N."/>
            <person name="Barbazuk W.B."/>
            <person name="Barker E."/>
            <person name="Bennetzen J."/>
            <person name="Bezanilla M."/>
            <person name="Blankenship R."/>
            <person name="Cho S.H."/>
            <person name="Dutcher S."/>
            <person name="Estelle M."/>
            <person name="Fawcett J.A."/>
            <person name="Gundlach H."/>
            <person name="Hanada K."/>
            <person name="Heyl A."/>
            <person name="Hicks K.A."/>
            <person name="Hugh J."/>
            <person name="Lohr M."/>
            <person name="Mayer K."/>
            <person name="Melkozernov A."/>
            <person name="Murata T."/>
            <person name="Nelson D."/>
            <person name="Pils B."/>
            <person name="Prigge M."/>
            <person name="Reiss B."/>
            <person name="Renner T."/>
            <person name="Rombauts S."/>
            <person name="Rushton P."/>
            <person name="Sanderfoot A."/>
            <person name="Schween G."/>
            <person name="Shiu S.-H."/>
            <person name="Stueber K."/>
            <person name="Theodoulou F.L."/>
            <person name="Tu H."/>
            <person name="Van de Peer Y."/>
            <person name="Verrier P.J."/>
            <person name="Waters E."/>
            <person name="Wood A."/>
            <person name="Yang L."/>
            <person name="Cove D."/>
            <person name="Cuming A."/>
            <person name="Hasebe M."/>
            <person name="Lucas S."/>
            <person name="Mishler D.B."/>
            <person name="Reski R."/>
            <person name="Grigoriev I."/>
            <person name="Quatrano R.S."/>
            <person name="Boore J.L."/>
        </authorList>
    </citation>
    <scope>NUCLEOTIDE SEQUENCE [LARGE SCALE GENOMIC DNA]</scope>
    <source>
        <strain evidence="6 7">cv. Gransden 2004</strain>
    </source>
</reference>
<dbReference type="GO" id="GO:0003713">
    <property type="term" value="F:transcription coactivator activity"/>
    <property type="evidence" value="ECO:0000318"/>
    <property type="project" value="GO_Central"/>
</dbReference>
<dbReference type="GeneID" id="112284519"/>
<evidence type="ECO:0008006" key="8">
    <source>
        <dbReference type="Google" id="ProtNLM"/>
    </source>
</evidence>
<evidence type="ECO:0000313" key="7">
    <source>
        <dbReference type="Proteomes" id="UP000006727"/>
    </source>
</evidence>
<organism evidence="5">
    <name type="scientific">Physcomitrium patens</name>
    <name type="common">Spreading-leaved earth moss</name>
    <name type="synonym">Physcomitrella patens</name>
    <dbReference type="NCBI Taxonomy" id="3218"/>
    <lineage>
        <taxon>Eukaryota</taxon>
        <taxon>Viridiplantae</taxon>
        <taxon>Streptophyta</taxon>
        <taxon>Embryophyta</taxon>
        <taxon>Bryophyta</taxon>
        <taxon>Bryophytina</taxon>
        <taxon>Bryopsida</taxon>
        <taxon>Funariidae</taxon>
        <taxon>Funariales</taxon>
        <taxon>Funariaceae</taxon>
        <taxon>Physcomitrium</taxon>
    </lineage>
</organism>
<keyword evidence="4" id="KW-0175">Coiled coil</keyword>
<keyword evidence="7" id="KW-1185">Reference proteome</keyword>
<dbReference type="PRINTS" id="PR02028">
    <property type="entry name" value="CMYCBINDINGP"/>
</dbReference>
<evidence type="ECO:0000256" key="1">
    <source>
        <dbReference type="ARBA" id="ARBA00004123"/>
    </source>
</evidence>
<keyword evidence="3" id="KW-0539">Nucleus</keyword>
<comment type="subcellular location">
    <subcellularLocation>
        <location evidence="1">Nucleus</location>
    </subcellularLocation>
</comment>
<dbReference type="GO" id="GO:0006355">
    <property type="term" value="P:regulation of DNA-templated transcription"/>
    <property type="evidence" value="ECO:0000318"/>
    <property type="project" value="GO_Central"/>
</dbReference>
<evidence type="ECO:0000313" key="6">
    <source>
        <dbReference type="EnsemblPlants" id="Pp3c7_11510V3.1"/>
    </source>
</evidence>